<evidence type="ECO:0000259" key="13">
    <source>
        <dbReference type="PROSITE" id="PS50853"/>
    </source>
</evidence>
<reference evidence="14" key="1">
    <citation type="submission" date="2021-06" db="EMBL/GenBank/DDBJ databases">
        <authorList>
            <consortium name="Wellcome Sanger Institute Data Sharing"/>
        </authorList>
    </citation>
    <scope>NUCLEOTIDE SEQUENCE [LARGE SCALE GENOMIC DNA]</scope>
</reference>
<feature type="domain" description="Fibronectin type-III" evidence="13">
    <location>
        <begin position="331"/>
        <end position="423"/>
    </location>
</feature>
<feature type="domain" description="Ig-like" evidence="12">
    <location>
        <begin position="225"/>
        <end position="305"/>
    </location>
</feature>
<dbReference type="InterPro" id="IPR007110">
    <property type="entry name" value="Ig-like_dom"/>
</dbReference>
<feature type="signal peptide" evidence="11">
    <location>
        <begin position="1"/>
        <end position="23"/>
    </location>
</feature>
<keyword evidence="3 11" id="KW-0732">Signal</keyword>
<feature type="compositionally biased region" description="Low complexity" evidence="9">
    <location>
        <begin position="811"/>
        <end position="842"/>
    </location>
</feature>
<evidence type="ECO:0000256" key="10">
    <source>
        <dbReference type="SAM" id="Phobius"/>
    </source>
</evidence>
<evidence type="ECO:0000256" key="11">
    <source>
        <dbReference type="SAM" id="SignalP"/>
    </source>
</evidence>
<proteinExistence type="predicted"/>
<dbReference type="InterPro" id="IPR036116">
    <property type="entry name" value="FN3_sf"/>
</dbReference>
<evidence type="ECO:0000256" key="9">
    <source>
        <dbReference type="SAM" id="MobiDB-lite"/>
    </source>
</evidence>
<evidence type="ECO:0000256" key="2">
    <source>
        <dbReference type="ARBA" id="ARBA00022692"/>
    </source>
</evidence>
<dbReference type="FunFam" id="2.60.40.10:FF:000026">
    <property type="entry name" value="roundabout homolog 2 isoform X1"/>
    <property type="match status" value="1"/>
</dbReference>
<dbReference type="GO" id="GO:0007399">
    <property type="term" value="P:nervous system development"/>
    <property type="evidence" value="ECO:0007669"/>
    <property type="project" value="UniProtKB-ARBA"/>
</dbReference>
<dbReference type="SUPFAM" id="SSF49265">
    <property type="entry name" value="Fibronectin type III"/>
    <property type="match status" value="1"/>
</dbReference>
<dbReference type="SMART" id="SM00409">
    <property type="entry name" value="IG"/>
    <property type="match status" value="3"/>
</dbReference>
<keyword evidence="4" id="KW-0677">Repeat</keyword>
<gene>
    <name evidence="14" type="primary">robo4</name>
</gene>
<keyword evidence="2 10" id="KW-0812">Transmembrane</keyword>
<feature type="region of interest" description="Disordered" evidence="9">
    <location>
        <begin position="806"/>
        <end position="847"/>
    </location>
</feature>
<dbReference type="Gene3D" id="2.60.40.10">
    <property type="entry name" value="Immunoglobulins"/>
    <property type="match status" value="5"/>
</dbReference>
<keyword evidence="5 10" id="KW-1133">Transmembrane helix</keyword>
<feature type="domain" description="Ig-like" evidence="12">
    <location>
        <begin position="133"/>
        <end position="220"/>
    </location>
</feature>
<keyword evidence="15" id="KW-1185">Reference proteome</keyword>
<dbReference type="InterPro" id="IPR051170">
    <property type="entry name" value="Neural/epithelial_adhesion"/>
</dbReference>
<keyword evidence="8" id="KW-0393">Immunoglobulin domain</keyword>
<evidence type="ECO:0000256" key="4">
    <source>
        <dbReference type="ARBA" id="ARBA00022737"/>
    </source>
</evidence>
<dbReference type="InterPro" id="IPR003599">
    <property type="entry name" value="Ig_sub"/>
</dbReference>
<evidence type="ECO:0000313" key="14">
    <source>
        <dbReference type="Ensembl" id="ENSECRP00000030565.1"/>
    </source>
</evidence>
<comment type="subcellular location">
    <subcellularLocation>
        <location evidence="1">Membrane</location>
        <topology evidence="1">Single-pass membrane protein</topology>
    </subcellularLocation>
</comment>
<evidence type="ECO:0000256" key="8">
    <source>
        <dbReference type="ARBA" id="ARBA00023319"/>
    </source>
</evidence>
<evidence type="ECO:0000256" key="6">
    <source>
        <dbReference type="ARBA" id="ARBA00023136"/>
    </source>
</evidence>
<dbReference type="FunFam" id="2.60.40.10:FF:000008">
    <property type="entry name" value="roundabout homolog 2 isoform X2"/>
    <property type="match status" value="1"/>
</dbReference>
<dbReference type="CDD" id="cd00063">
    <property type="entry name" value="FN3"/>
    <property type="match status" value="2"/>
</dbReference>
<dbReference type="SMART" id="SM00408">
    <property type="entry name" value="IGc2"/>
    <property type="match status" value="3"/>
</dbReference>
<evidence type="ECO:0000256" key="7">
    <source>
        <dbReference type="ARBA" id="ARBA00023157"/>
    </source>
</evidence>
<dbReference type="GO" id="GO:0016020">
    <property type="term" value="C:membrane"/>
    <property type="evidence" value="ECO:0007669"/>
    <property type="project" value="UniProtKB-SubCell"/>
</dbReference>
<reference evidence="14" key="3">
    <citation type="submission" date="2025-09" db="UniProtKB">
        <authorList>
            <consortium name="Ensembl"/>
        </authorList>
    </citation>
    <scope>IDENTIFICATION</scope>
</reference>
<sequence>MSPDCAQFTPLLFIWNVLLPVTGNLISEFAPRIVNHPTDLVVQPNSPALLNCRSEGNPQPVIEWLHNGAPLKTERPGSQSQPVLLPDGNLFFLRVVPGRRGNSDEGSYTCVAQNKLGKALSRNATLYVAALRDEFRAQPSDLEVAAGDPTILNCTAPKGHPEPNVTWKKDGVLLNRSSDHYSILNGRLLISHTQKNDSGAYVCIASNTVGQRESRVARLSVLEKPTFVQRPSNNTLKAGSTAYFWCQVEGDPMPVVRWQKELGQLPIGRFEVFSNHTLKIYYVRAQDTGKYTCTAANQVGSASVSAHLIIQENMDTGQREQHKELSSLHIHLENITSQPVLSTTVRLMWEVQPEPHSLDGFEVLYRSLMPASSDWMVKKTHVERTTMIDSLKRGYKYEFKVRPFIGDLYGRESNTKHLRVPEQVPSAPPQRVMVMVLAERNDTALVTWEPPPHEAHNGIIQSYQVLFMHARGKLLYNWTVDSGTHSLEIPVPDPETQYWIQVAAVNGAGIGVQSEPWPLFTGLPIPHNPPFDHLDQILRVVQDPVFIGSVGAILWLMLMVAAICFYRRYSRHGQFKHGHCKATGLYRLASEDLIIKHRMAAPDSPWISGAWKSAPCGERYPSLWAQSKENPGFRKATLPFKEKEPCPLDIAIPIVPDSCGLYGTFYVDFSETGLKTFNSPSRQPKVLHDPPSFSQPLLKGATCKEGQCLPWKQAVPAQPNMGILKESWEKRQKRQLHAVNSAPLAPTYHAAEMRKSAPATRVMRLCQNAAGGIPVSPNLISSPKILHYSASLQLIDMLPAHPSFPQIAEDGQSLSSEEGSSKSTKLTVDGGSLLSGRSVLGPRSPPAMDDPSYLTLSYSRLSTASFCLSLDEENESALASQDVERFVELNPEAANNSSPPDQSPASIPRPFSPTPTFGYICGPLPHNNEADEASEDLPGLRCHFPAEGGSRRCYTPTSCDSEWEGSLWNGWGSISDGNALSARASLLSSSDGSFMNDASFARALAVAAETFGEGAFPDFSPPASPLSSLSLPQEPRFGKMGSLPVWDWSTAWVEEMEASYATSWMESDLGWGKAGAPGLGFLKPLQPQPTTSSKPFHYELSQPCASPLTDQR</sequence>
<dbReference type="Pfam" id="PF07679">
    <property type="entry name" value="I-set"/>
    <property type="match status" value="3"/>
</dbReference>
<dbReference type="FunFam" id="2.60.40.10:FF:000840">
    <property type="entry name" value="Roundabout guidance receptor 4"/>
    <property type="match status" value="1"/>
</dbReference>
<dbReference type="PANTHER" id="PTHR12231">
    <property type="entry name" value="CTX-RELATED TYPE I TRANSMEMBRANE PROTEIN"/>
    <property type="match status" value="1"/>
</dbReference>
<evidence type="ECO:0000256" key="5">
    <source>
        <dbReference type="ARBA" id="ARBA00022989"/>
    </source>
</evidence>
<keyword evidence="6 10" id="KW-0472">Membrane</keyword>
<dbReference type="GeneTree" id="ENSGT00940000159193"/>
<evidence type="ECO:0000256" key="1">
    <source>
        <dbReference type="ARBA" id="ARBA00004167"/>
    </source>
</evidence>
<dbReference type="PROSITE" id="PS50853">
    <property type="entry name" value="FN3"/>
    <property type="match status" value="2"/>
</dbReference>
<evidence type="ECO:0000313" key="15">
    <source>
        <dbReference type="Proteomes" id="UP000694620"/>
    </source>
</evidence>
<dbReference type="FunFam" id="2.60.40.10:FF:000065">
    <property type="entry name" value="roundabout homolog 1 isoform X3"/>
    <property type="match status" value="1"/>
</dbReference>
<dbReference type="AlphaFoldDB" id="A0A8C4TEX0"/>
<feature type="chain" id="PRO_5034837772" evidence="11">
    <location>
        <begin position="24"/>
        <end position="1112"/>
    </location>
</feature>
<dbReference type="InterPro" id="IPR003598">
    <property type="entry name" value="Ig_sub2"/>
</dbReference>
<organism evidence="14 15">
    <name type="scientific">Erpetoichthys calabaricus</name>
    <name type="common">Rope fish</name>
    <name type="synonym">Calamoichthys calabaricus</name>
    <dbReference type="NCBI Taxonomy" id="27687"/>
    <lineage>
        <taxon>Eukaryota</taxon>
        <taxon>Metazoa</taxon>
        <taxon>Chordata</taxon>
        <taxon>Craniata</taxon>
        <taxon>Vertebrata</taxon>
        <taxon>Euteleostomi</taxon>
        <taxon>Actinopterygii</taxon>
        <taxon>Polypteriformes</taxon>
        <taxon>Polypteridae</taxon>
        <taxon>Erpetoichthys</taxon>
    </lineage>
</organism>
<dbReference type="InterPro" id="IPR013783">
    <property type="entry name" value="Ig-like_fold"/>
</dbReference>
<keyword evidence="7" id="KW-1015">Disulfide bond</keyword>
<dbReference type="SMART" id="SM00060">
    <property type="entry name" value="FN3"/>
    <property type="match status" value="2"/>
</dbReference>
<dbReference type="InterPro" id="IPR036179">
    <property type="entry name" value="Ig-like_dom_sf"/>
</dbReference>
<feature type="domain" description="Ig-like" evidence="12">
    <location>
        <begin position="31"/>
        <end position="121"/>
    </location>
</feature>
<dbReference type="InterPro" id="IPR003961">
    <property type="entry name" value="FN3_dom"/>
</dbReference>
<dbReference type="SUPFAM" id="SSF48726">
    <property type="entry name" value="Immunoglobulin"/>
    <property type="match status" value="3"/>
</dbReference>
<dbReference type="PANTHER" id="PTHR12231:SF246">
    <property type="entry name" value="ROUNDABOUT 1, ISOFORM A-RELATED"/>
    <property type="match status" value="1"/>
</dbReference>
<dbReference type="PROSITE" id="PS50835">
    <property type="entry name" value="IG_LIKE"/>
    <property type="match status" value="3"/>
</dbReference>
<dbReference type="Pfam" id="PF00041">
    <property type="entry name" value="fn3"/>
    <property type="match status" value="1"/>
</dbReference>
<dbReference type="Proteomes" id="UP000694620">
    <property type="component" value="Chromosome 9"/>
</dbReference>
<name>A0A8C4TEX0_ERPCA</name>
<evidence type="ECO:0000259" key="12">
    <source>
        <dbReference type="PROSITE" id="PS50835"/>
    </source>
</evidence>
<feature type="region of interest" description="Disordered" evidence="9">
    <location>
        <begin position="1080"/>
        <end position="1112"/>
    </location>
</feature>
<feature type="transmembrane region" description="Helical" evidence="10">
    <location>
        <begin position="545"/>
        <end position="566"/>
    </location>
</feature>
<evidence type="ECO:0000256" key="3">
    <source>
        <dbReference type="ARBA" id="ARBA00022729"/>
    </source>
</evidence>
<protein>
    <submittedName>
        <fullName evidence="14">Roundabout, axon guidance receptor, homolog 4 (Drosophila)</fullName>
    </submittedName>
</protein>
<accession>A0A8C4TEX0</accession>
<dbReference type="Ensembl" id="ENSECRT00000031209.1">
    <property type="protein sequence ID" value="ENSECRP00000030565.1"/>
    <property type="gene ID" value="ENSECRG00000020729.1"/>
</dbReference>
<reference evidence="14" key="2">
    <citation type="submission" date="2025-08" db="UniProtKB">
        <authorList>
            <consortium name="Ensembl"/>
        </authorList>
    </citation>
    <scope>IDENTIFICATION</scope>
</reference>
<dbReference type="InterPro" id="IPR013098">
    <property type="entry name" value="Ig_I-set"/>
</dbReference>
<feature type="domain" description="Fibronectin type-III" evidence="13">
    <location>
        <begin position="428"/>
        <end position="524"/>
    </location>
</feature>